<accession>A0A4Q0T7X8</accession>
<name>A0A4Q0T7X8_9BACT</name>
<evidence type="ECO:0000313" key="1">
    <source>
        <dbReference type="EMBL" id="RXH57711.1"/>
    </source>
</evidence>
<comment type="caution">
    <text evidence="1">The sequence shown here is derived from an EMBL/GenBank/DDBJ whole genome shotgun (WGS) entry which is preliminary data.</text>
</comment>
<dbReference type="AlphaFoldDB" id="A0A4Q0T7X8"/>
<proteinExistence type="predicted"/>
<dbReference type="Proteomes" id="UP000289437">
    <property type="component" value="Unassembled WGS sequence"/>
</dbReference>
<gene>
    <name evidence="1" type="ORF">GRAN_1021</name>
</gene>
<reference evidence="1 2" key="1">
    <citation type="submission" date="2018-11" db="EMBL/GenBank/DDBJ databases">
        <authorList>
            <person name="Mardanov A.V."/>
            <person name="Ravin N.V."/>
            <person name="Dedysh S.N."/>
        </authorList>
    </citation>
    <scope>NUCLEOTIDE SEQUENCE [LARGE SCALE GENOMIC DNA]</scope>
    <source>
        <strain evidence="1 2">AF10</strain>
    </source>
</reference>
<protein>
    <submittedName>
        <fullName evidence="1">Uncharacterized protein</fullName>
    </submittedName>
</protein>
<sequence length="144" mass="16140">MRNKTNHPLILYLGLNVGGKDYAGEIKFSLTDVNGRVHHLVKRDPAYIAGRMGAYSVTLPVGGTFELPAIDLEDYWSYEPKIAALELPAGRYSLSAEYTGHNPNDDFTIEKGKPPFHEIFWIGTVHSGTLQFELALPMSYKDKR</sequence>
<keyword evidence="2" id="KW-1185">Reference proteome</keyword>
<organism evidence="1 2">
    <name type="scientific">Granulicella sibirica</name>
    <dbReference type="NCBI Taxonomy" id="2479048"/>
    <lineage>
        <taxon>Bacteria</taxon>
        <taxon>Pseudomonadati</taxon>
        <taxon>Acidobacteriota</taxon>
        <taxon>Terriglobia</taxon>
        <taxon>Terriglobales</taxon>
        <taxon>Acidobacteriaceae</taxon>
        <taxon>Granulicella</taxon>
    </lineage>
</organism>
<evidence type="ECO:0000313" key="2">
    <source>
        <dbReference type="Proteomes" id="UP000289437"/>
    </source>
</evidence>
<dbReference type="EMBL" id="RDSM01000001">
    <property type="protein sequence ID" value="RXH57711.1"/>
    <property type="molecule type" value="Genomic_DNA"/>
</dbReference>
<reference evidence="2" key="2">
    <citation type="submission" date="2019-02" db="EMBL/GenBank/DDBJ databases">
        <title>Granulicella sibirica sp. nov., a psychrotolerant acidobacterium isolated from an organic soil layer in forested tundra, West Siberia.</title>
        <authorList>
            <person name="Oshkin I.Y."/>
            <person name="Kulichevskaya I.S."/>
            <person name="Rijpstra W.I.C."/>
            <person name="Sinninghe Damste J.S."/>
            <person name="Rakitin A.L."/>
            <person name="Ravin N.V."/>
            <person name="Dedysh S.N."/>
        </authorList>
    </citation>
    <scope>NUCLEOTIDE SEQUENCE [LARGE SCALE GENOMIC DNA]</scope>
    <source>
        <strain evidence="2">AF10</strain>
    </source>
</reference>